<name>A0A7C1GLX6_9CREN</name>
<evidence type="ECO:0000313" key="1">
    <source>
        <dbReference type="EMBL" id="HDP15890.1"/>
    </source>
</evidence>
<accession>A0A7C1GLX6</accession>
<sequence length="242" mass="28852">MKMAEEYGWSYFESKQNNLSSVQNYVIRNLIDSNKIIKIDDVLVTKNSIKNLLKTYSILKEKNFDVAFIAPVINLNNVSYYYFLKTLDLEKKYKQKFEEPLIFKQWTKQKIWYDPEVAIWIWEHSLPLNDTASIFETKNKDMWTPIPVRFSTNMILFERKFLLEHTPGLMARPPRVYNKKSIETRKERATILPDFDEASINYYADTLKYARILALDAFTGHLSYNLQREKIKNGMKKIKKDY</sequence>
<gene>
    <name evidence="1" type="ORF">ENN26_08995</name>
</gene>
<organism evidence="1">
    <name type="scientific">Thermofilum adornatum</name>
    <dbReference type="NCBI Taxonomy" id="1365176"/>
    <lineage>
        <taxon>Archaea</taxon>
        <taxon>Thermoproteota</taxon>
        <taxon>Thermoprotei</taxon>
        <taxon>Thermofilales</taxon>
        <taxon>Thermofilaceae</taxon>
        <taxon>Thermofilum</taxon>
    </lineage>
</organism>
<reference evidence="1" key="1">
    <citation type="journal article" date="2020" name="mSystems">
        <title>Genome- and Community-Level Interaction Insights into Carbon Utilization and Element Cycling Functions of Hydrothermarchaeota in Hydrothermal Sediment.</title>
        <authorList>
            <person name="Zhou Z."/>
            <person name="Liu Y."/>
            <person name="Xu W."/>
            <person name="Pan J."/>
            <person name="Luo Z.H."/>
            <person name="Li M."/>
        </authorList>
    </citation>
    <scope>NUCLEOTIDE SEQUENCE [LARGE SCALE GENOMIC DNA]</scope>
    <source>
        <strain evidence="1">SpSt-116</strain>
    </source>
</reference>
<proteinExistence type="predicted"/>
<dbReference type="EMBL" id="DSAY01000167">
    <property type="protein sequence ID" value="HDP15890.1"/>
    <property type="molecule type" value="Genomic_DNA"/>
</dbReference>
<comment type="caution">
    <text evidence="1">The sequence shown here is derived from an EMBL/GenBank/DDBJ whole genome shotgun (WGS) entry which is preliminary data.</text>
</comment>
<dbReference type="AlphaFoldDB" id="A0A7C1GLX6"/>
<protein>
    <submittedName>
        <fullName evidence="1">Uncharacterized protein</fullName>
    </submittedName>
</protein>